<dbReference type="Proteomes" id="UP000646745">
    <property type="component" value="Unassembled WGS sequence"/>
</dbReference>
<name>A0ABQ3DZZ4_9GAMM</name>
<organism evidence="1 2">
    <name type="scientific">Salinicola rhizosphaerae</name>
    <dbReference type="NCBI Taxonomy" id="1443141"/>
    <lineage>
        <taxon>Bacteria</taxon>
        <taxon>Pseudomonadati</taxon>
        <taxon>Pseudomonadota</taxon>
        <taxon>Gammaproteobacteria</taxon>
        <taxon>Oceanospirillales</taxon>
        <taxon>Halomonadaceae</taxon>
        <taxon>Salinicola</taxon>
    </lineage>
</organism>
<comment type="caution">
    <text evidence="1">The sequence shown here is derived from an EMBL/GenBank/DDBJ whole genome shotgun (WGS) entry which is preliminary data.</text>
</comment>
<protein>
    <recommendedName>
        <fullName evidence="3">DUF192 domain-containing protein</fullName>
    </recommendedName>
</protein>
<keyword evidence="2" id="KW-1185">Reference proteome</keyword>
<sequence length="168" mass="18445">MAKSNNHRCRQLWASGIALWFALLTGIGSATAAPLEQGRLSVAGDHVLEVEIARTAQERSRGLMERDRLAADAGMLFLYETDQPASSAYWMYRTRIPLDIAFVDDQGVIRSLKTMAPCRSTTPSECPAYPSGAAFRAALETNAGYFDEHGIGVGDRIELAPWLESRQP</sequence>
<accession>A0ABQ3DZZ4</accession>
<dbReference type="PANTHER" id="PTHR37953:SF1">
    <property type="entry name" value="UPF0127 PROTEIN MJ1496"/>
    <property type="match status" value="1"/>
</dbReference>
<dbReference type="InterPro" id="IPR038695">
    <property type="entry name" value="Saro_0823-like_sf"/>
</dbReference>
<dbReference type="PANTHER" id="PTHR37953">
    <property type="entry name" value="UPF0127 PROTEIN MJ1496"/>
    <property type="match status" value="1"/>
</dbReference>
<evidence type="ECO:0000313" key="2">
    <source>
        <dbReference type="Proteomes" id="UP000646745"/>
    </source>
</evidence>
<evidence type="ECO:0008006" key="3">
    <source>
        <dbReference type="Google" id="ProtNLM"/>
    </source>
</evidence>
<proteinExistence type="predicted"/>
<dbReference type="Pfam" id="PF02643">
    <property type="entry name" value="DUF192"/>
    <property type="match status" value="1"/>
</dbReference>
<reference evidence="2" key="1">
    <citation type="journal article" date="2019" name="Int. J. Syst. Evol. Microbiol.">
        <title>The Global Catalogue of Microorganisms (GCM) 10K type strain sequencing project: providing services to taxonomists for standard genome sequencing and annotation.</title>
        <authorList>
            <consortium name="The Broad Institute Genomics Platform"/>
            <consortium name="The Broad Institute Genome Sequencing Center for Infectious Disease"/>
            <person name="Wu L."/>
            <person name="Ma J."/>
        </authorList>
    </citation>
    <scope>NUCLEOTIDE SEQUENCE [LARGE SCALE GENOMIC DNA]</scope>
    <source>
        <strain evidence="2">KCTC 32998</strain>
    </source>
</reference>
<dbReference type="EMBL" id="BMZI01000004">
    <property type="protein sequence ID" value="GHB19368.1"/>
    <property type="molecule type" value="Genomic_DNA"/>
</dbReference>
<dbReference type="RefSeq" id="WP_189444319.1">
    <property type="nucleotide sequence ID" value="NZ_BMZI01000004.1"/>
</dbReference>
<dbReference type="InterPro" id="IPR003795">
    <property type="entry name" value="DUF192"/>
</dbReference>
<evidence type="ECO:0000313" key="1">
    <source>
        <dbReference type="EMBL" id="GHB19368.1"/>
    </source>
</evidence>
<gene>
    <name evidence="1" type="ORF">GCM10009038_17550</name>
</gene>
<dbReference type="Gene3D" id="2.60.120.1140">
    <property type="entry name" value="Protein of unknown function DUF192"/>
    <property type="match status" value="1"/>
</dbReference>